<evidence type="ECO:0000256" key="1">
    <source>
        <dbReference type="SAM" id="MobiDB-lite"/>
    </source>
</evidence>
<reference evidence="2 3" key="1">
    <citation type="journal article" date="2009" name="PLoS ONE">
        <title>The complete genome of Teredinibacter turnerae T7901: an intracellular endosymbiont of marine wood-boring bivalves (shipworms).</title>
        <authorList>
            <person name="Yang J.C."/>
            <person name="Madupu R."/>
            <person name="Durkin A.S."/>
            <person name="Ekborg N.A."/>
            <person name="Pedamallu C.S."/>
            <person name="Hostetler J.B."/>
            <person name="Radune D."/>
            <person name="Toms B.S."/>
            <person name="Henrissat B."/>
            <person name="Coutinho P.M."/>
            <person name="Schwarz S."/>
            <person name="Field L."/>
            <person name="Trindade-Silva A.E."/>
            <person name="Soares C.A.G."/>
            <person name="Elshahawi S."/>
            <person name="Hanora A."/>
            <person name="Schmidt E.W."/>
            <person name="Haygood M.G."/>
            <person name="Posfai J."/>
            <person name="Benner J."/>
            <person name="Madinger C."/>
            <person name="Nove J."/>
            <person name="Anton B."/>
            <person name="Chaudhary K."/>
            <person name="Foster J."/>
            <person name="Holman A."/>
            <person name="Kumar S."/>
            <person name="Lessard P.A."/>
            <person name="Luyten Y.A."/>
            <person name="Slatko B."/>
            <person name="Wood N."/>
            <person name="Wu B."/>
            <person name="Teplitski M."/>
            <person name="Mougous J.D."/>
            <person name="Ward N."/>
            <person name="Eisen J.A."/>
            <person name="Badger J.H."/>
            <person name="Distel D.L."/>
        </authorList>
    </citation>
    <scope>NUCLEOTIDE SEQUENCE [LARGE SCALE GENOMIC DNA]</scope>
    <source>
        <strain evidence="3">ATCC 39867 / T7901</strain>
    </source>
</reference>
<dbReference type="EMBL" id="CP001614">
    <property type="protein sequence ID" value="ACR13428.1"/>
    <property type="molecule type" value="Genomic_DNA"/>
</dbReference>
<feature type="region of interest" description="Disordered" evidence="1">
    <location>
        <begin position="52"/>
        <end position="88"/>
    </location>
</feature>
<dbReference type="KEGG" id="ttu:TERTU_2685"/>
<proteinExistence type="predicted"/>
<organism evidence="2 3">
    <name type="scientific">Teredinibacter turnerae (strain ATCC 39867 / T7901)</name>
    <dbReference type="NCBI Taxonomy" id="377629"/>
    <lineage>
        <taxon>Bacteria</taxon>
        <taxon>Pseudomonadati</taxon>
        <taxon>Pseudomonadota</taxon>
        <taxon>Gammaproteobacteria</taxon>
        <taxon>Cellvibrionales</taxon>
        <taxon>Cellvibrionaceae</taxon>
        <taxon>Teredinibacter</taxon>
    </lineage>
</organism>
<accession>C5BM07</accession>
<dbReference type="STRING" id="377629.TERTU_2685"/>
<dbReference type="eggNOG" id="ENOG5033HQH">
    <property type="taxonomic scope" value="Bacteria"/>
</dbReference>
<name>C5BM07_TERTT</name>
<dbReference type="HOGENOM" id="CLU_616660_0_0_6"/>
<keyword evidence="3" id="KW-1185">Reference proteome</keyword>
<dbReference type="AlphaFoldDB" id="C5BM07"/>
<protein>
    <submittedName>
        <fullName evidence="2">Uncharacterized protein</fullName>
    </submittedName>
</protein>
<dbReference type="OrthoDB" id="9758506at2"/>
<sequence>MDFLRSNKGYTQAVGKSSKKSHSAVFRDNRPKASLPNKAVQLHTVSPMQLKGERAALTNTRDTTRSAGEQIRRGNRRGSISDTGGRSRAKLAIEYDPPHEHLNTGYRSKVQELRNFVINKMVAEAGYIRTNAEALINNNDSFLQAKAVEEISVGNCGEFSMVVFAHLIQNTTGQWVHRCCMAGTVPGVNPPQNYDHCFVFTYARQVADTKAIANKDEATIADAWDGYKILTLKSFMKGQNAYGTTLKDSNISIEESKQADGNQVFSNQIKGYITEWAVSFNQNFENDMLDPNSTYARVAADASANPSGFGTRGSDVVGLDDRRTIAQKLGNCTAEERDDIIQTSSDDTLFGYINTLSHAKKAEFFVDVPTARIARYIKKCWNSGFWQTFAVASSYPYRHSVINALPVDMARDVFDALPKADKDKILKALPKNKREQLTEPELPL</sequence>
<dbReference type="RefSeq" id="WP_015819542.1">
    <property type="nucleotide sequence ID" value="NC_012997.1"/>
</dbReference>
<dbReference type="Proteomes" id="UP000009080">
    <property type="component" value="Chromosome"/>
</dbReference>
<feature type="compositionally biased region" description="Polar residues" evidence="1">
    <location>
        <begin position="57"/>
        <end position="67"/>
    </location>
</feature>
<evidence type="ECO:0000313" key="3">
    <source>
        <dbReference type="Proteomes" id="UP000009080"/>
    </source>
</evidence>
<gene>
    <name evidence="2" type="ordered locus">TERTU_2685</name>
</gene>
<feature type="region of interest" description="Disordered" evidence="1">
    <location>
        <begin position="1"/>
        <end position="38"/>
    </location>
</feature>
<evidence type="ECO:0000313" key="2">
    <source>
        <dbReference type="EMBL" id="ACR13428.1"/>
    </source>
</evidence>